<dbReference type="EMBL" id="HG994358">
    <property type="protein sequence ID" value="CAF2270264.1"/>
    <property type="molecule type" value="Genomic_DNA"/>
</dbReference>
<proteinExistence type="predicted"/>
<accession>A0A817B2Z1</accession>
<sequence>APASRLPTLGRELAPKGTCRWLSSLGGRRSTALNYNYHRAAGRILCR</sequence>
<name>A0A817B2Z1_BRANA</name>
<protein>
    <submittedName>
        <fullName evidence="1">(rape) hypothetical protein</fullName>
    </submittedName>
</protein>
<evidence type="ECO:0000313" key="1">
    <source>
        <dbReference type="EMBL" id="CAF2270264.1"/>
    </source>
</evidence>
<dbReference type="Proteomes" id="UP001295469">
    <property type="component" value="Chromosome A04"/>
</dbReference>
<dbReference type="AlphaFoldDB" id="A0A817B2Z1"/>
<organism evidence="1">
    <name type="scientific">Brassica napus</name>
    <name type="common">Rape</name>
    <dbReference type="NCBI Taxonomy" id="3708"/>
    <lineage>
        <taxon>Eukaryota</taxon>
        <taxon>Viridiplantae</taxon>
        <taxon>Streptophyta</taxon>
        <taxon>Embryophyta</taxon>
        <taxon>Tracheophyta</taxon>
        <taxon>Spermatophyta</taxon>
        <taxon>Magnoliopsida</taxon>
        <taxon>eudicotyledons</taxon>
        <taxon>Gunneridae</taxon>
        <taxon>Pentapetalae</taxon>
        <taxon>rosids</taxon>
        <taxon>malvids</taxon>
        <taxon>Brassicales</taxon>
        <taxon>Brassicaceae</taxon>
        <taxon>Brassiceae</taxon>
        <taxon>Brassica</taxon>
    </lineage>
</organism>
<gene>
    <name evidence="1" type="ORF">DARMORV10_A04P09250.1</name>
</gene>
<reference evidence="1" key="1">
    <citation type="submission" date="2021-01" db="EMBL/GenBank/DDBJ databases">
        <authorList>
            <consortium name="Genoscope - CEA"/>
            <person name="William W."/>
        </authorList>
    </citation>
    <scope>NUCLEOTIDE SEQUENCE</scope>
</reference>
<feature type="non-terminal residue" evidence="1">
    <location>
        <position position="1"/>
    </location>
</feature>